<name>A0AB39WSZ4_9PSED</name>
<evidence type="ECO:0008006" key="2">
    <source>
        <dbReference type="Google" id="ProtNLM"/>
    </source>
</evidence>
<organism evidence="1">
    <name type="scientific">Pseudomonas sp. WC2401</name>
    <dbReference type="NCBI Taxonomy" id="3234143"/>
    <lineage>
        <taxon>Bacteria</taxon>
        <taxon>Pseudomonadati</taxon>
        <taxon>Pseudomonadota</taxon>
        <taxon>Gammaproteobacteria</taxon>
        <taxon>Pseudomonadales</taxon>
        <taxon>Pseudomonadaceae</taxon>
        <taxon>Pseudomonas</taxon>
    </lineage>
</organism>
<evidence type="ECO:0000313" key="1">
    <source>
        <dbReference type="EMBL" id="XDV04180.1"/>
    </source>
</evidence>
<sequence length="422" mass="46306">MSKLDKSPLNLQVQAGFFLWFCLLLALFAVPRAQAAVVEITAVFSPDPTNPNVNEFINTTPNSGLCLTFPSMCKPPLYSIRLGMEPTTQYAIPANPSSLRDSAMFKVPADTRTVQVTSPSGQTAEVAFSITAFSATIRTNPYVNTITSVNSGPFSAHDALWGQNWSYFAAAPCTLGAQMTALSYLDADFFWFTPVQQACGKLPKFEIPWLRLRNTSVAYRMTTPDPLSMESGTYVGSITYSIGPNGDFDFGDNLTTSVTEVTFNLSLDVQHTLKFQFPANYNRISLYPAGGWQQWLDRGRRPEALAASQAFNIWASTPLSVELQCEYTEASQCGIRNPAGHTVTVDTRITLPNGLRDASSQPVNRYLLTTTPTIFSPSHYVDNGAATLQFNVERDQVASMIADHSGSTYRGTITVIFDSELH</sequence>
<dbReference type="AlphaFoldDB" id="A0AB39WSZ4"/>
<accession>A0AB39WSZ4</accession>
<protein>
    <recommendedName>
        <fullName evidence="2">Fimbrial protein</fullName>
    </recommendedName>
</protein>
<gene>
    <name evidence="1" type="ORF">AB3G35_13870</name>
</gene>
<dbReference type="RefSeq" id="WP_238930818.1">
    <property type="nucleotide sequence ID" value="NZ_CP165623.1"/>
</dbReference>
<reference evidence="1" key="1">
    <citation type="submission" date="2024-07" db="EMBL/GenBank/DDBJ databases">
        <authorList>
            <person name="Biller S.J."/>
        </authorList>
    </citation>
    <scope>NUCLEOTIDE SEQUENCE</scope>
    <source>
        <strain evidence="1">WC2401</strain>
    </source>
</reference>
<proteinExistence type="predicted"/>
<dbReference type="EMBL" id="CP165623">
    <property type="protein sequence ID" value="XDV04180.1"/>
    <property type="molecule type" value="Genomic_DNA"/>
</dbReference>